<feature type="non-terminal residue" evidence="2">
    <location>
        <position position="80"/>
    </location>
</feature>
<dbReference type="AlphaFoldDB" id="A0A6A5YMZ4"/>
<evidence type="ECO:0000313" key="2">
    <source>
        <dbReference type="EMBL" id="KAF2108485.1"/>
    </source>
</evidence>
<protein>
    <submittedName>
        <fullName evidence="2">Uncharacterized protein</fullName>
    </submittedName>
</protein>
<accession>A0A6A5YMZ4</accession>
<keyword evidence="3" id="KW-1185">Reference proteome</keyword>
<evidence type="ECO:0000256" key="1">
    <source>
        <dbReference type="SAM" id="MobiDB-lite"/>
    </source>
</evidence>
<dbReference type="EMBL" id="ML977347">
    <property type="protein sequence ID" value="KAF2108485.1"/>
    <property type="molecule type" value="Genomic_DNA"/>
</dbReference>
<proteinExistence type="predicted"/>
<name>A0A6A5YMZ4_9PLEO</name>
<organism evidence="2 3">
    <name type="scientific">Lophiotrema nucula</name>
    <dbReference type="NCBI Taxonomy" id="690887"/>
    <lineage>
        <taxon>Eukaryota</taxon>
        <taxon>Fungi</taxon>
        <taxon>Dikarya</taxon>
        <taxon>Ascomycota</taxon>
        <taxon>Pezizomycotina</taxon>
        <taxon>Dothideomycetes</taxon>
        <taxon>Pleosporomycetidae</taxon>
        <taxon>Pleosporales</taxon>
        <taxon>Lophiotremataceae</taxon>
        <taxon>Lophiotrema</taxon>
    </lineage>
</organism>
<gene>
    <name evidence="2" type="ORF">BDV96DRAFT_587285</name>
</gene>
<reference evidence="2" key="1">
    <citation type="journal article" date="2020" name="Stud. Mycol.">
        <title>101 Dothideomycetes genomes: a test case for predicting lifestyles and emergence of pathogens.</title>
        <authorList>
            <person name="Haridas S."/>
            <person name="Albert R."/>
            <person name="Binder M."/>
            <person name="Bloem J."/>
            <person name="Labutti K."/>
            <person name="Salamov A."/>
            <person name="Andreopoulos B."/>
            <person name="Baker S."/>
            <person name="Barry K."/>
            <person name="Bills G."/>
            <person name="Bluhm B."/>
            <person name="Cannon C."/>
            <person name="Castanera R."/>
            <person name="Culley D."/>
            <person name="Daum C."/>
            <person name="Ezra D."/>
            <person name="Gonzalez J."/>
            <person name="Henrissat B."/>
            <person name="Kuo A."/>
            <person name="Liang C."/>
            <person name="Lipzen A."/>
            <person name="Lutzoni F."/>
            <person name="Magnuson J."/>
            <person name="Mondo S."/>
            <person name="Nolan M."/>
            <person name="Ohm R."/>
            <person name="Pangilinan J."/>
            <person name="Park H.-J."/>
            <person name="Ramirez L."/>
            <person name="Alfaro M."/>
            <person name="Sun H."/>
            <person name="Tritt A."/>
            <person name="Yoshinaga Y."/>
            <person name="Zwiers L.-H."/>
            <person name="Turgeon B."/>
            <person name="Goodwin S."/>
            <person name="Spatafora J."/>
            <person name="Crous P."/>
            <person name="Grigoriev I."/>
        </authorList>
    </citation>
    <scope>NUCLEOTIDE SEQUENCE</scope>
    <source>
        <strain evidence="2">CBS 627.86</strain>
    </source>
</reference>
<dbReference type="Proteomes" id="UP000799770">
    <property type="component" value="Unassembled WGS sequence"/>
</dbReference>
<sequence length="80" mass="8476">MHVTGPDPGSMVNSARPLSAAMGTARSCRLRKPANLSVGLDRPQCPHQVAGSSKDRILRPSSAQTNFAYSPVSELTSKIL</sequence>
<feature type="region of interest" description="Disordered" evidence="1">
    <location>
        <begin position="35"/>
        <end position="55"/>
    </location>
</feature>
<evidence type="ECO:0000313" key="3">
    <source>
        <dbReference type="Proteomes" id="UP000799770"/>
    </source>
</evidence>